<evidence type="ECO:0000313" key="2">
    <source>
        <dbReference type="Proteomes" id="UP000789920"/>
    </source>
</evidence>
<proteinExistence type="predicted"/>
<evidence type="ECO:0000313" key="1">
    <source>
        <dbReference type="EMBL" id="CAG8574805.1"/>
    </source>
</evidence>
<feature type="non-terminal residue" evidence="1">
    <location>
        <position position="1"/>
    </location>
</feature>
<dbReference type="EMBL" id="CAJVQC010007065">
    <property type="protein sequence ID" value="CAG8574805.1"/>
    <property type="molecule type" value="Genomic_DNA"/>
</dbReference>
<organism evidence="1 2">
    <name type="scientific">Racocetra persica</name>
    <dbReference type="NCBI Taxonomy" id="160502"/>
    <lineage>
        <taxon>Eukaryota</taxon>
        <taxon>Fungi</taxon>
        <taxon>Fungi incertae sedis</taxon>
        <taxon>Mucoromycota</taxon>
        <taxon>Glomeromycotina</taxon>
        <taxon>Glomeromycetes</taxon>
        <taxon>Diversisporales</taxon>
        <taxon>Gigasporaceae</taxon>
        <taxon>Racocetra</taxon>
    </lineage>
</organism>
<name>A0ACA9M9X3_9GLOM</name>
<dbReference type="Proteomes" id="UP000789920">
    <property type="component" value="Unassembled WGS sequence"/>
</dbReference>
<reference evidence="1" key="1">
    <citation type="submission" date="2021-06" db="EMBL/GenBank/DDBJ databases">
        <authorList>
            <person name="Kallberg Y."/>
            <person name="Tangrot J."/>
            <person name="Rosling A."/>
        </authorList>
    </citation>
    <scope>NUCLEOTIDE SEQUENCE</scope>
    <source>
        <strain evidence="1">MA461A</strain>
    </source>
</reference>
<accession>A0ACA9M9X3</accession>
<sequence>SLSFREESTVPASRFKFRNINFIKVAIARYLNTQTATIVEE</sequence>
<keyword evidence="2" id="KW-1185">Reference proteome</keyword>
<comment type="caution">
    <text evidence="1">The sequence shown here is derived from an EMBL/GenBank/DDBJ whole genome shotgun (WGS) entry which is preliminary data.</text>
</comment>
<protein>
    <submittedName>
        <fullName evidence="1">24602_t:CDS:1</fullName>
    </submittedName>
</protein>
<gene>
    <name evidence="1" type="ORF">RPERSI_LOCUS4900</name>
</gene>